<feature type="compositionally biased region" description="Basic and acidic residues" evidence="1">
    <location>
        <begin position="65"/>
        <end position="87"/>
    </location>
</feature>
<dbReference type="EMBL" id="JANIIK010000035">
    <property type="protein sequence ID" value="KAJ3613170.1"/>
    <property type="molecule type" value="Genomic_DNA"/>
</dbReference>
<sequence length="110" mass="12264">MALRLTPSGVLSSAEEKDPPTDGYLWPRVVTTRAAGLEFQETRGPRPVRRPLGVGNTVRTNINTHRGDRRTDAVRDWRSKWRTDRSTRQGGGARPCGGRQGALLLHQVHI</sequence>
<dbReference type="AlphaFoldDB" id="A0A9Q0ETL9"/>
<feature type="region of interest" description="Disordered" evidence="1">
    <location>
        <begin position="41"/>
        <end position="104"/>
    </location>
</feature>
<evidence type="ECO:0000256" key="1">
    <source>
        <dbReference type="SAM" id="MobiDB-lite"/>
    </source>
</evidence>
<evidence type="ECO:0000313" key="3">
    <source>
        <dbReference type="Proteomes" id="UP001148018"/>
    </source>
</evidence>
<gene>
    <name evidence="2" type="ORF">NHX12_019422</name>
</gene>
<comment type="caution">
    <text evidence="2">The sequence shown here is derived from an EMBL/GenBank/DDBJ whole genome shotgun (WGS) entry which is preliminary data.</text>
</comment>
<dbReference type="Proteomes" id="UP001148018">
    <property type="component" value="Unassembled WGS sequence"/>
</dbReference>
<protein>
    <submittedName>
        <fullName evidence="2">Uncharacterized protein</fullName>
    </submittedName>
</protein>
<name>A0A9Q0ETL9_9TELE</name>
<feature type="region of interest" description="Disordered" evidence="1">
    <location>
        <begin position="1"/>
        <end position="25"/>
    </location>
</feature>
<organism evidence="2 3">
    <name type="scientific">Muraenolepis orangiensis</name>
    <name type="common">Patagonian moray cod</name>
    <dbReference type="NCBI Taxonomy" id="630683"/>
    <lineage>
        <taxon>Eukaryota</taxon>
        <taxon>Metazoa</taxon>
        <taxon>Chordata</taxon>
        <taxon>Craniata</taxon>
        <taxon>Vertebrata</taxon>
        <taxon>Euteleostomi</taxon>
        <taxon>Actinopterygii</taxon>
        <taxon>Neopterygii</taxon>
        <taxon>Teleostei</taxon>
        <taxon>Neoteleostei</taxon>
        <taxon>Acanthomorphata</taxon>
        <taxon>Zeiogadaria</taxon>
        <taxon>Gadariae</taxon>
        <taxon>Gadiformes</taxon>
        <taxon>Muraenolepidoidei</taxon>
        <taxon>Muraenolepididae</taxon>
        <taxon>Muraenolepis</taxon>
    </lineage>
</organism>
<feature type="compositionally biased region" description="Gly residues" evidence="1">
    <location>
        <begin position="89"/>
        <end position="100"/>
    </location>
</feature>
<keyword evidence="3" id="KW-1185">Reference proteome</keyword>
<proteinExistence type="predicted"/>
<accession>A0A9Q0ETL9</accession>
<reference evidence="2" key="1">
    <citation type="submission" date="2022-07" db="EMBL/GenBank/DDBJ databases">
        <title>Chromosome-level genome of Muraenolepis orangiensis.</title>
        <authorList>
            <person name="Kim J."/>
        </authorList>
    </citation>
    <scope>NUCLEOTIDE SEQUENCE</scope>
    <source>
        <strain evidence="2">KU_S4_2022</strain>
        <tissue evidence="2">Muscle</tissue>
    </source>
</reference>
<evidence type="ECO:0000313" key="2">
    <source>
        <dbReference type="EMBL" id="KAJ3613170.1"/>
    </source>
</evidence>